<keyword evidence="13" id="KW-0511">Multifunctional enzyme</keyword>
<keyword evidence="11" id="KW-0460">Magnesium</keyword>
<dbReference type="GO" id="GO:0046654">
    <property type="term" value="P:tetrahydrofolate biosynthetic process"/>
    <property type="evidence" value="ECO:0007669"/>
    <property type="project" value="UniProtKB-UniPathway"/>
</dbReference>
<dbReference type="UniPathway" id="UPA00077">
    <property type="reaction ID" value="UER00155"/>
</dbReference>
<comment type="cofactor">
    <cofactor evidence="2">
        <name>Mg(2+)</name>
        <dbReference type="ChEBI" id="CHEBI:18420"/>
    </cofactor>
</comment>
<keyword evidence="9" id="KW-0418">Kinase</keyword>
<dbReference type="GO" id="GO:0046656">
    <property type="term" value="P:folic acid biosynthetic process"/>
    <property type="evidence" value="ECO:0007669"/>
    <property type="project" value="UniProtKB-KW"/>
</dbReference>
<evidence type="ECO:0000313" key="15">
    <source>
        <dbReference type="EMBL" id="NBI34963.1"/>
    </source>
</evidence>
<dbReference type="InterPro" id="IPR035907">
    <property type="entry name" value="Hppk_sf"/>
</dbReference>
<evidence type="ECO:0000256" key="2">
    <source>
        <dbReference type="ARBA" id="ARBA00001946"/>
    </source>
</evidence>
<comment type="pathway">
    <text evidence="4">Cofactor biosynthesis; tetrahydrofolate biosynthesis; 2-amino-4-hydroxy-6-hydroxymethyl-7,8-dihydropteridine diphosphate from 7,8-dihydroneopterin triphosphate: step 4/4.</text>
</comment>
<evidence type="ECO:0000256" key="11">
    <source>
        <dbReference type="ARBA" id="ARBA00022842"/>
    </source>
</evidence>
<dbReference type="GO" id="GO:0046872">
    <property type="term" value="F:metal ion binding"/>
    <property type="evidence" value="ECO:0007669"/>
    <property type="project" value="UniProtKB-KW"/>
</dbReference>
<dbReference type="NCBIfam" id="TIGR01498">
    <property type="entry name" value="folK"/>
    <property type="match status" value="1"/>
</dbReference>
<dbReference type="PROSITE" id="PS50972">
    <property type="entry name" value="PTERIN_BINDING"/>
    <property type="match status" value="1"/>
</dbReference>
<evidence type="ECO:0000256" key="6">
    <source>
        <dbReference type="ARBA" id="ARBA00022679"/>
    </source>
</evidence>
<reference evidence="15" key="1">
    <citation type="submission" date="2018-08" db="EMBL/GenBank/DDBJ databases">
        <title>Murine metabolic-syndrome-specific gut microbial biobank.</title>
        <authorList>
            <person name="Liu C."/>
        </authorList>
    </citation>
    <scope>NUCLEOTIDE SEQUENCE [LARGE SCALE GENOMIC DNA]</scope>
    <source>
        <strain evidence="15">Z82</strain>
    </source>
</reference>
<dbReference type="InterPro" id="IPR000550">
    <property type="entry name" value="Hppk"/>
</dbReference>
<dbReference type="EC" id="2.5.1.15" evidence="15"/>
<dbReference type="EMBL" id="QWKH01000059">
    <property type="protein sequence ID" value="NBI34963.1"/>
    <property type="molecule type" value="Genomic_DNA"/>
</dbReference>
<dbReference type="GO" id="GO:0003848">
    <property type="term" value="F:2-amino-4-hydroxy-6-hydroxymethyldihydropteridine diphosphokinase activity"/>
    <property type="evidence" value="ECO:0007669"/>
    <property type="project" value="InterPro"/>
</dbReference>
<comment type="pathway">
    <text evidence="3">Cofactor biosynthesis; tetrahydrofolate biosynthesis; 7,8-dihydrofolate from 2-amino-4-hydroxy-6-hydroxymethyl-7,8-dihydropteridine diphosphate and 4-aminobenzoate: step 1/2.</text>
</comment>
<evidence type="ECO:0000256" key="3">
    <source>
        <dbReference type="ARBA" id="ARBA00004763"/>
    </source>
</evidence>
<dbReference type="NCBIfam" id="TIGR01496">
    <property type="entry name" value="DHPS"/>
    <property type="match status" value="1"/>
</dbReference>
<dbReference type="Pfam" id="PF00809">
    <property type="entry name" value="Pterin_bind"/>
    <property type="match status" value="1"/>
</dbReference>
<dbReference type="GO" id="GO:0005524">
    <property type="term" value="F:ATP binding"/>
    <property type="evidence" value="ECO:0007669"/>
    <property type="project" value="UniProtKB-KW"/>
</dbReference>
<comment type="similarity">
    <text evidence="5">In the C-terminal section; belongs to the DHPS family.</text>
</comment>
<dbReference type="SUPFAM" id="SSF55083">
    <property type="entry name" value="6-hydroxymethyl-7,8-dihydropterin pyrophosphokinase, HPPK"/>
    <property type="match status" value="1"/>
</dbReference>
<gene>
    <name evidence="15" type="primary">folP</name>
    <name evidence="15" type="ORF">D1639_07970</name>
</gene>
<evidence type="ECO:0000256" key="1">
    <source>
        <dbReference type="ARBA" id="ARBA00000012"/>
    </source>
</evidence>
<dbReference type="PANTHER" id="PTHR20941">
    <property type="entry name" value="FOLATE SYNTHESIS PROTEINS"/>
    <property type="match status" value="1"/>
</dbReference>
<keyword evidence="6 15" id="KW-0808">Transferase</keyword>
<dbReference type="CDD" id="cd00483">
    <property type="entry name" value="HPPK"/>
    <property type="match status" value="1"/>
</dbReference>
<dbReference type="GO" id="GO:0016301">
    <property type="term" value="F:kinase activity"/>
    <property type="evidence" value="ECO:0007669"/>
    <property type="project" value="UniProtKB-KW"/>
</dbReference>
<keyword evidence="12" id="KW-0289">Folate biosynthesis</keyword>
<dbReference type="Pfam" id="PF01288">
    <property type="entry name" value="HPPK"/>
    <property type="match status" value="1"/>
</dbReference>
<dbReference type="InterPro" id="IPR000489">
    <property type="entry name" value="Pterin-binding_dom"/>
</dbReference>
<evidence type="ECO:0000256" key="7">
    <source>
        <dbReference type="ARBA" id="ARBA00022723"/>
    </source>
</evidence>
<protein>
    <submittedName>
        <fullName evidence="15">Dihydropteroate synthase</fullName>
        <ecNumber evidence="15">2.5.1.15</ecNumber>
    </submittedName>
</protein>
<evidence type="ECO:0000256" key="4">
    <source>
        <dbReference type="ARBA" id="ARBA00005051"/>
    </source>
</evidence>
<keyword evidence="8" id="KW-0547">Nucleotide-binding</keyword>
<dbReference type="Gene3D" id="3.30.70.560">
    <property type="entry name" value="7,8-Dihydro-6-hydroxymethylpterin-pyrophosphokinase HPPK"/>
    <property type="match status" value="1"/>
</dbReference>
<dbReference type="PANTHER" id="PTHR20941:SF1">
    <property type="entry name" value="FOLIC ACID SYNTHESIS PROTEIN FOL1"/>
    <property type="match status" value="1"/>
</dbReference>
<evidence type="ECO:0000256" key="13">
    <source>
        <dbReference type="ARBA" id="ARBA00023268"/>
    </source>
</evidence>
<evidence type="ECO:0000256" key="9">
    <source>
        <dbReference type="ARBA" id="ARBA00022777"/>
    </source>
</evidence>
<keyword evidence="10" id="KW-0067">ATP-binding</keyword>
<dbReference type="InterPro" id="IPR011005">
    <property type="entry name" value="Dihydropteroate_synth-like_sf"/>
</dbReference>
<evidence type="ECO:0000256" key="5">
    <source>
        <dbReference type="ARBA" id="ARBA00009951"/>
    </source>
</evidence>
<comment type="catalytic activity">
    <reaction evidence="1">
        <text>(7,8-dihydropterin-6-yl)methyl diphosphate + 4-aminobenzoate = 7,8-dihydropteroate + diphosphate</text>
        <dbReference type="Rhea" id="RHEA:19949"/>
        <dbReference type="ChEBI" id="CHEBI:17836"/>
        <dbReference type="ChEBI" id="CHEBI:17839"/>
        <dbReference type="ChEBI" id="CHEBI:33019"/>
        <dbReference type="ChEBI" id="CHEBI:72950"/>
        <dbReference type="EC" id="2.5.1.15"/>
    </reaction>
</comment>
<keyword evidence="7" id="KW-0479">Metal-binding</keyword>
<sequence>MTWTCGSFRFDTSVPVIMGILNVTPDSFSDGGSFADVQEAVAHGLSLVEQGARIVDVGGESTRPGAAAVDAAEELARVLPVVKVLAAEGLCVSIDTRKPEVARACLLAGASVVNDVSGFRDPEMVKVATEFDCGVVVMHMQGEPGTMQDDPRYDDVVAEVRDYLAARASELETAGIARERICVDPGPGFGKTASQTLELVRNFHEFARLGYTLMVAVSRKSFLGHAYGIQNPTDRDKVSADEALMACELGAGVVRTHNVAATVNALESLRPLVAVALGCNVPLVAEEGEEREGKIAMLSHAISQMCTLPDTQIVDISSYYESEPAYFTDQDVFVNAVVLLRTGLPPKELLKYLQAIENSLGRVREVPNGPRTMDLDIVDYQMYPAQSELLVIPHPRALERDFVVEPLLELRPDYMLADGVTVAEGALPREERVGRCVRL</sequence>
<evidence type="ECO:0000256" key="12">
    <source>
        <dbReference type="ARBA" id="ARBA00022909"/>
    </source>
</evidence>
<dbReference type="GO" id="GO:0005829">
    <property type="term" value="C:cytosol"/>
    <property type="evidence" value="ECO:0007669"/>
    <property type="project" value="TreeGrafter"/>
</dbReference>
<dbReference type="InterPro" id="IPR045031">
    <property type="entry name" value="DHP_synth-like"/>
</dbReference>
<feature type="domain" description="Pterin-binding" evidence="14">
    <location>
        <begin position="15"/>
        <end position="267"/>
    </location>
</feature>
<evidence type="ECO:0000256" key="8">
    <source>
        <dbReference type="ARBA" id="ARBA00022741"/>
    </source>
</evidence>
<proteinExistence type="inferred from homology"/>
<comment type="caution">
    <text evidence="15">The sequence shown here is derived from an EMBL/GenBank/DDBJ whole genome shotgun (WGS) entry which is preliminary data.</text>
</comment>
<name>A0A7C9NBK6_9BACT</name>
<dbReference type="InterPro" id="IPR006390">
    <property type="entry name" value="DHP_synth_dom"/>
</dbReference>
<dbReference type="GO" id="GO:0004156">
    <property type="term" value="F:dihydropteroate synthase activity"/>
    <property type="evidence" value="ECO:0007669"/>
    <property type="project" value="UniProtKB-EC"/>
</dbReference>
<dbReference type="SUPFAM" id="SSF51717">
    <property type="entry name" value="Dihydropteroate synthetase-like"/>
    <property type="match status" value="1"/>
</dbReference>
<dbReference type="CDD" id="cd00739">
    <property type="entry name" value="DHPS"/>
    <property type="match status" value="1"/>
</dbReference>
<dbReference type="PROSITE" id="PS00793">
    <property type="entry name" value="DHPS_2"/>
    <property type="match status" value="1"/>
</dbReference>
<evidence type="ECO:0000259" key="14">
    <source>
        <dbReference type="PROSITE" id="PS50972"/>
    </source>
</evidence>
<organism evidence="15">
    <name type="scientific">Muribaculaceae bacterium Z82</name>
    <dbReference type="NCBI Taxonomy" id="2304548"/>
    <lineage>
        <taxon>Bacteria</taxon>
        <taxon>Pseudomonadati</taxon>
        <taxon>Bacteroidota</taxon>
        <taxon>Bacteroidia</taxon>
        <taxon>Bacteroidales</taxon>
        <taxon>Muribaculaceae</taxon>
    </lineage>
</organism>
<evidence type="ECO:0000256" key="10">
    <source>
        <dbReference type="ARBA" id="ARBA00022840"/>
    </source>
</evidence>
<dbReference type="Gene3D" id="3.20.20.20">
    <property type="entry name" value="Dihydropteroate synthase-like"/>
    <property type="match status" value="1"/>
</dbReference>
<dbReference type="AlphaFoldDB" id="A0A7C9NBK6"/>
<accession>A0A7C9NBK6</accession>
<dbReference type="PROSITE" id="PS00792">
    <property type="entry name" value="DHPS_1"/>
    <property type="match status" value="1"/>
</dbReference>